<evidence type="ECO:0000256" key="1">
    <source>
        <dbReference type="ARBA" id="ARBA00011073"/>
    </source>
</evidence>
<dbReference type="PRINTS" id="PR00723">
    <property type="entry name" value="SUBTILISIN"/>
</dbReference>
<dbReference type="InterPro" id="IPR036852">
    <property type="entry name" value="Peptidase_S8/S53_dom_sf"/>
</dbReference>
<dbReference type="InterPro" id="IPR000209">
    <property type="entry name" value="Peptidase_S8/S53_dom"/>
</dbReference>
<dbReference type="Pfam" id="PF00041">
    <property type="entry name" value="fn3"/>
    <property type="match status" value="1"/>
</dbReference>
<keyword evidence="8" id="KW-1185">Reference proteome</keyword>
<evidence type="ECO:0000256" key="5">
    <source>
        <dbReference type="PROSITE-ProRule" id="PRU01240"/>
    </source>
</evidence>
<evidence type="ECO:0000313" key="7">
    <source>
        <dbReference type="EMBL" id="SFU57823.1"/>
    </source>
</evidence>
<dbReference type="Gene3D" id="2.60.40.10">
    <property type="entry name" value="Immunoglobulins"/>
    <property type="match status" value="1"/>
</dbReference>
<keyword evidence="4 5" id="KW-0720">Serine protease</keyword>
<proteinExistence type="inferred from homology"/>
<dbReference type="AlphaFoldDB" id="A0A1I7HAU7"/>
<organism evidence="7 8">
    <name type="scientific">Eubacterium pyruvativorans</name>
    <dbReference type="NCBI Taxonomy" id="155865"/>
    <lineage>
        <taxon>Bacteria</taxon>
        <taxon>Bacillati</taxon>
        <taxon>Bacillota</taxon>
        <taxon>Clostridia</taxon>
        <taxon>Eubacteriales</taxon>
        <taxon>Eubacteriaceae</taxon>
        <taxon>Eubacterium</taxon>
    </lineage>
</organism>
<dbReference type="PROSITE" id="PS51892">
    <property type="entry name" value="SUBTILASE"/>
    <property type="match status" value="1"/>
</dbReference>
<dbReference type="SUPFAM" id="SSF49265">
    <property type="entry name" value="Fibronectin type III"/>
    <property type="match status" value="1"/>
</dbReference>
<dbReference type="InterPro" id="IPR015500">
    <property type="entry name" value="Peptidase_S8_subtilisin-rel"/>
</dbReference>
<evidence type="ECO:0000256" key="4">
    <source>
        <dbReference type="ARBA" id="ARBA00022825"/>
    </source>
</evidence>
<dbReference type="Gene3D" id="3.40.50.200">
    <property type="entry name" value="Peptidase S8/S53 domain"/>
    <property type="match status" value="1"/>
</dbReference>
<dbReference type="GO" id="GO:0006508">
    <property type="term" value="P:proteolysis"/>
    <property type="evidence" value="ECO:0007669"/>
    <property type="project" value="UniProtKB-KW"/>
</dbReference>
<keyword evidence="3 5" id="KW-0378">Hydrolase</keyword>
<dbReference type="InterPro" id="IPR013783">
    <property type="entry name" value="Ig-like_fold"/>
</dbReference>
<dbReference type="PROSITE" id="PS50853">
    <property type="entry name" value="FN3"/>
    <property type="match status" value="1"/>
</dbReference>
<feature type="active site" description="Charge relay system" evidence="5">
    <location>
        <position position="126"/>
    </location>
</feature>
<dbReference type="Pfam" id="PF00082">
    <property type="entry name" value="Peptidase_S8"/>
    <property type="match status" value="1"/>
</dbReference>
<sequence length="473" mass="52136">MYRGRQGVAAIFVFLILAVIVAAVVLLPRACSANESPGSEEAETMPVSGASLSDQPDAYWYQRSIGLKDAWDLMRKHRHSPVKVALLDTAVDVSDKDLQKNVLPEYAVDATKNFRIYAYSGKKVVHGTNMAGAIGASYGNKGQIAGAAAGYRNDIVRIMPIKVAADGQINARSASNEVVAKAVRYAVDHGAKVINMSFGHGAPDGDVREDDRVLQKAVDYAASHDVTVVAAAGNFASTAPWYPSDLKHVISVIGTKHYRDAWSNPRALFSNYGEKFISAPGRRVTPIRPAYYGLKENGTSYAAATVTSVAAMLYSVDPSMTPDLVRYILQATATDLYERGWDDQTGYGNVHAGRAVRMALGLPVKTKFTFPRLSTKAKLSPRKRSVRITWSEPTSGRVNYYQIQKRRKNGNWKNLKCVPGYTWKYTDRKVKPGRTYLYRVRAVGTLHYSKSVGKYSRPSRVHYTRRAGNIRKG</sequence>
<dbReference type="Proteomes" id="UP000198817">
    <property type="component" value="Unassembled WGS sequence"/>
</dbReference>
<dbReference type="GO" id="GO:0004252">
    <property type="term" value="F:serine-type endopeptidase activity"/>
    <property type="evidence" value="ECO:0007669"/>
    <property type="project" value="UniProtKB-UniRule"/>
</dbReference>
<dbReference type="InterPro" id="IPR036116">
    <property type="entry name" value="FN3_sf"/>
</dbReference>
<dbReference type="EMBL" id="FPBT01000014">
    <property type="protein sequence ID" value="SFU57823.1"/>
    <property type="molecule type" value="Genomic_DNA"/>
</dbReference>
<gene>
    <name evidence="7" type="ORF">SAMN05216508_11434</name>
</gene>
<protein>
    <submittedName>
        <fullName evidence="7">Fibronectin type III domain-containing protein</fullName>
    </submittedName>
</protein>
<dbReference type="RefSeq" id="WP_177207419.1">
    <property type="nucleotide sequence ID" value="NZ_FOWF01000015.1"/>
</dbReference>
<dbReference type="InterPro" id="IPR050131">
    <property type="entry name" value="Peptidase_S8_subtilisin-like"/>
</dbReference>
<dbReference type="PANTHER" id="PTHR43806:SF11">
    <property type="entry name" value="CEREVISIN-RELATED"/>
    <property type="match status" value="1"/>
</dbReference>
<dbReference type="SMART" id="SM00060">
    <property type="entry name" value="FN3"/>
    <property type="match status" value="1"/>
</dbReference>
<feature type="active site" description="Charge relay system" evidence="5">
    <location>
        <position position="300"/>
    </location>
</feature>
<evidence type="ECO:0000256" key="2">
    <source>
        <dbReference type="ARBA" id="ARBA00022670"/>
    </source>
</evidence>
<accession>A0A1I7HAU7</accession>
<evidence type="ECO:0000313" key="8">
    <source>
        <dbReference type="Proteomes" id="UP000198817"/>
    </source>
</evidence>
<dbReference type="CDD" id="cd00063">
    <property type="entry name" value="FN3"/>
    <property type="match status" value="1"/>
</dbReference>
<comment type="similarity">
    <text evidence="1 5">Belongs to the peptidase S8 family.</text>
</comment>
<dbReference type="PANTHER" id="PTHR43806">
    <property type="entry name" value="PEPTIDASE S8"/>
    <property type="match status" value="1"/>
</dbReference>
<keyword evidence="2 5" id="KW-0645">Protease</keyword>
<dbReference type="SUPFAM" id="SSF52743">
    <property type="entry name" value="Subtilisin-like"/>
    <property type="match status" value="1"/>
</dbReference>
<feature type="active site" description="Charge relay system" evidence="5">
    <location>
        <position position="88"/>
    </location>
</feature>
<evidence type="ECO:0000256" key="3">
    <source>
        <dbReference type="ARBA" id="ARBA00022801"/>
    </source>
</evidence>
<dbReference type="InterPro" id="IPR003961">
    <property type="entry name" value="FN3_dom"/>
</dbReference>
<dbReference type="STRING" id="155865.SAMN05216515_11534"/>
<evidence type="ECO:0000259" key="6">
    <source>
        <dbReference type="PROSITE" id="PS50853"/>
    </source>
</evidence>
<reference evidence="7 8" key="1">
    <citation type="submission" date="2016-10" db="EMBL/GenBank/DDBJ databases">
        <authorList>
            <person name="de Groot N.N."/>
        </authorList>
    </citation>
    <scope>NUCLEOTIDE SEQUENCE [LARGE SCALE GENOMIC DNA]</scope>
    <source>
        <strain evidence="7 8">KHGC13</strain>
    </source>
</reference>
<name>A0A1I7HAU7_9FIRM</name>
<feature type="domain" description="Fibronectin type-III" evidence="6">
    <location>
        <begin position="370"/>
        <end position="467"/>
    </location>
</feature>